<dbReference type="Proteomes" id="UP001516400">
    <property type="component" value="Unassembled WGS sequence"/>
</dbReference>
<organism evidence="3 4">
    <name type="scientific">Cryptolaemus montrouzieri</name>
    <dbReference type="NCBI Taxonomy" id="559131"/>
    <lineage>
        <taxon>Eukaryota</taxon>
        <taxon>Metazoa</taxon>
        <taxon>Ecdysozoa</taxon>
        <taxon>Arthropoda</taxon>
        <taxon>Hexapoda</taxon>
        <taxon>Insecta</taxon>
        <taxon>Pterygota</taxon>
        <taxon>Neoptera</taxon>
        <taxon>Endopterygota</taxon>
        <taxon>Coleoptera</taxon>
        <taxon>Polyphaga</taxon>
        <taxon>Cucujiformia</taxon>
        <taxon>Coccinelloidea</taxon>
        <taxon>Coccinellidae</taxon>
        <taxon>Scymninae</taxon>
        <taxon>Scymnini</taxon>
        <taxon>Cryptolaemus</taxon>
    </lineage>
</organism>
<keyword evidence="1" id="KW-0863">Zinc-finger</keyword>
<sequence>MIDKCCYNKDLCSLFKCQIHSRKVIMAPTLRSNGNLDVDKTVLHCNVPRKICNNSDDEALRVHDFYGRDKKYDKLKIEMLKNGKSIETKNLGSLKLKAEFMLVKSEPGQYDELKENLTTSIGKNEYKNKVKNENEVEVEHVCNRRLLCKSDSLFEKSLSSSSIKHRVPASNASNPHKNCSMDEMKTKRNSYMNDDSSSLFSEVKFGTVYTCHLCEYVFSNKYSLAKHKRKHNFCQYCKTKFKSFKALSNHKKNCNFEKCLKSCPKVNLSNIAFSKKIRSLYHSTFNRNKFPPFESGSVFTIKEECVDSNIHITQHLSVKREFKS</sequence>
<keyword evidence="1" id="KW-0479">Metal-binding</keyword>
<name>A0ABD2PCD2_9CUCU</name>
<dbReference type="EMBL" id="JABFTP020000185">
    <property type="protein sequence ID" value="KAL3288452.1"/>
    <property type="molecule type" value="Genomic_DNA"/>
</dbReference>
<comment type="caution">
    <text evidence="3">The sequence shown here is derived from an EMBL/GenBank/DDBJ whole genome shotgun (WGS) entry which is preliminary data.</text>
</comment>
<dbReference type="SMART" id="SM00355">
    <property type="entry name" value="ZnF_C2H2"/>
    <property type="match status" value="2"/>
</dbReference>
<evidence type="ECO:0000259" key="2">
    <source>
        <dbReference type="PROSITE" id="PS50157"/>
    </source>
</evidence>
<dbReference type="PROSITE" id="PS00028">
    <property type="entry name" value="ZINC_FINGER_C2H2_1"/>
    <property type="match status" value="1"/>
</dbReference>
<feature type="domain" description="C2H2-type" evidence="2">
    <location>
        <begin position="209"/>
        <end position="231"/>
    </location>
</feature>
<evidence type="ECO:0000313" key="4">
    <source>
        <dbReference type="Proteomes" id="UP001516400"/>
    </source>
</evidence>
<dbReference type="PROSITE" id="PS50157">
    <property type="entry name" value="ZINC_FINGER_C2H2_2"/>
    <property type="match status" value="1"/>
</dbReference>
<keyword evidence="4" id="KW-1185">Reference proteome</keyword>
<evidence type="ECO:0000256" key="1">
    <source>
        <dbReference type="PROSITE-ProRule" id="PRU00042"/>
    </source>
</evidence>
<proteinExistence type="predicted"/>
<dbReference type="AlphaFoldDB" id="A0ABD2PCD2"/>
<protein>
    <recommendedName>
        <fullName evidence="2">C2H2-type domain-containing protein</fullName>
    </recommendedName>
</protein>
<accession>A0ABD2PCD2</accession>
<dbReference type="GO" id="GO:0008270">
    <property type="term" value="F:zinc ion binding"/>
    <property type="evidence" value="ECO:0007669"/>
    <property type="project" value="UniProtKB-KW"/>
</dbReference>
<evidence type="ECO:0000313" key="3">
    <source>
        <dbReference type="EMBL" id="KAL3288452.1"/>
    </source>
</evidence>
<gene>
    <name evidence="3" type="ORF">HHI36_002897</name>
</gene>
<keyword evidence="1" id="KW-0862">Zinc</keyword>
<reference evidence="3 4" key="1">
    <citation type="journal article" date="2021" name="BMC Biol.">
        <title>Horizontally acquired antibacterial genes associated with adaptive radiation of ladybird beetles.</title>
        <authorList>
            <person name="Li H.S."/>
            <person name="Tang X.F."/>
            <person name="Huang Y.H."/>
            <person name="Xu Z.Y."/>
            <person name="Chen M.L."/>
            <person name="Du X.Y."/>
            <person name="Qiu B.Y."/>
            <person name="Chen P.T."/>
            <person name="Zhang W."/>
            <person name="Slipinski A."/>
            <person name="Escalona H.E."/>
            <person name="Waterhouse R.M."/>
            <person name="Zwick A."/>
            <person name="Pang H."/>
        </authorList>
    </citation>
    <scope>NUCLEOTIDE SEQUENCE [LARGE SCALE GENOMIC DNA]</scope>
    <source>
        <strain evidence="3">SYSU2018</strain>
    </source>
</reference>
<dbReference type="InterPro" id="IPR013087">
    <property type="entry name" value="Znf_C2H2_type"/>
</dbReference>